<evidence type="ECO:0000256" key="5">
    <source>
        <dbReference type="ARBA" id="ARBA00023277"/>
    </source>
</evidence>
<accession>A0ABU0ACD4</accession>
<dbReference type="SUPFAM" id="SSF51569">
    <property type="entry name" value="Aldolase"/>
    <property type="match status" value="1"/>
</dbReference>
<dbReference type="NCBIfam" id="NF005119">
    <property type="entry name" value="PRK06552.1"/>
    <property type="match status" value="1"/>
</dbReference>
<dbReference type="GO" id="GO:0008675">
    <property type="term" value="F:2-dehydro-3-deoxy-phosphogluconate aldolase activity"/>
    <property type="evidence" value="ECO:0007669"/>
    <property type="project" value="UniProtKB-EC"/>
</dbReference>
<comment type="subunit">
    <text evidence="3">Homotrimer.</text>
</comment>
<comment type="pathway">
    <text evidence="1">Carbohydrate acid metabolism.</text>
</comment>
<protein>
    <submittedName>
        <fullName evidence="6">2-dehydro-3-deoxyphosphogluconate aldolase/(4S)-4-hydroxy-2-oxoglutarate aldolase</fullName>
        <ecNumber evidence="6">4.1.2.14</ecNumber>
        <ecNumber evidence="6">4.1.3.42</ecNumber>
    </submittedName>
</protein>
<evidence type="ECO:0000313" key="6">
    <source>
        <dbReference type="EMBL" id="MDQ0268549.1"/>
    </source>
</evidence>
<proteinExistence type="inferred from homology"/>
<dbReference type="CDD" id="cd00452">
    <property type="entry name" value="KDPG_aldolase"/>
    <property type="match status" value="1"/>
</dbReference>
<reference evidence="6 7" key="1">
    <citation type="submission" date="2023-07" db="EMBL/GenBank/DDBJ databases">
        <title>Genomic Encyclopedia of Type Strains, Phase IV (KMG-IV): sequencing the most valuable type-strain genomes for metagenomic binning, comparative biology and taxonomic classification.</title>
        <authorList>
            <person name="Goeker M."/>
        </authorList>
    </citation>
    <scope>NUCLEOTIDE SEQUENCE [LARGE SCALE GENOMIC DNA]</scope>
    <source>
        <strain evidence="6 7">DSM 23494</strain>
    </source>
</reference>
<evidence type="ECO:0000256" key="3">
    <source>
        <dbReference type="ARBA" id="ARBA00011233"/>
    </source>
</evidence>
<dbReference type="RefSeq" id="WP_307471381.1">
    <property type="nucleotide sequence ID" value="NZ_JAUSUB010000001.1"/>
</dbReference>
<dbReference type="EC" id="4.1.3.42" evidence="6"/>
<dbReference type="PANTHER" id="PTHR30246">
    <property type="entry name" value="2-KETO-3-DEOXY-6-PHOSPHOGLUCONATE ALDOLASE"/>
    <property type="match status" value="1"/>
</dbReference>
<dbReference type="PANTHER" id="PTHR30246:SF1">
    <property type="entry name" value="2-DEHYDRO-3-DEOXY-6-PHOSPHOGALACTONATE ALDOLASE-RELATED"/>
    <property type="match status" value="1"/>
</dbReference>
<name>A0ABU0ACD4_9BACI</name>
<comment type="caution">
    <text evidence="6">The sequence shown here is derived from an EMBL/GenBank/DDBJ whole genome shotgun (WGS) entry which is preliminary data.</text>
</comment>
<dbReference type="EMBL" id="JAUSUB010000001">
    <property type="protein sequence ID" value="MDQ0268549.1"/>
    <property type="molecule type" value="Genomic_DNA"/>
</dbReference>
<dbReference type="NCBIfam" id="TIGR01182">
    <property type="entry name" value="eda"/>
    <property type="match status" value="1"/>
</dbReference>
<evidence type="ECO:0000256" key="1">
    <source>
        <dbReference type="ARBA" id="ARBA00004761"/>
    </source>
</evidence>
<gene>
    <name evidence="6" type="ORF">J2S17_000418</name>
</gene>
<dbReference type="InterPro" id="IPR013785">
    <property type="entry name" value="Aldolase_TIM"/>
</dbReference>
<dbReference type="EC" id="4.1.2.14" evidence="6"/>
<evidence type="ECO:0000313" key="7">
    <source>
        <dbReference type="Proteomes" id="UP001238088"/>
    </source>
</evidence>
<dbReference type="GO" id="GO:0106009">
    <property type="term" value="F:(4S)-4-hydroxy-2-oxoglutarate aldolase activity"/>
    <property type="evidence" value="ECO:0007669"/>
    <property type="project" value="UniProtKB-EC"/>
</dbReference>
<dbReference type="InterPro" id="IPR000887">
    <property type="entry name" value="Aldlse_KDPG_KHG"/>
</dbReference>
<sequence length="212" mass="22928">MKKLRVLQNITKSPIVAVVRADTVEQAIRISEACMNGGISNIEMTFTVPHADEAITILTQSHPHLTVGAGTVLDSVTARIAILAGAQFIVSPAFDEEIVKICHLYQIPYMAGCETITEMVKAISHGVEIIKLFPGSAYGPNYVKAIKGPLPDINLMPTGGVSLDNIHEWFDNGSIAVGVGGNLIRPARDGNYQEITRLAAEYMEKVKMQIKA</sequence>
<dbReference type="Proteomes" id="UP001238088">
    <property type="component" value="Unassembled WGS sequence"/>
</dbReference>
<dbReference type="Pfam" id="PF01081">
    <property type="entry name" value="Aldolase"/>
    <property type="match status" value="1"/>
</dbReference>
<keyword evidence="4 6" id="KW-0456">Lyase</keyword>
<keyword evidence="5" id="KW-0119">Carbohydrate metabolism</keyword>
<evidence type="ECO:0000256" key="4">
    <source>
        <dbReference type="ARBA" id="ARBA00023239"/>
    </source>
</evidence>
<dbReference type="Gene3D" id="3.20.20.70">
    <property type="entry name" value="Aldolase class I"/>
    <property type="match status" value="1"/>
</dbReference>
<comment type="similarity">
    <text evidence="2">Belongs to the KHG/KDPG aldolase family.</text>
</comment>
<organism evidence="6 7">
    <name type="scientific">Cytobacillus purgationiresistens</name>
    <dbReference type="NCBI Taxonomy" id="863449"/>
    <lineage>
        <taxon>Bacteria</taxon>
        <taxon>Bacillati</taxon>
        <taxon>Bacillota</taxon>
        <taxon>Bacilli</taxon>
        <taxon>Bacillales</taxon>
        <taxon>Bacillaceae</taxon>
        <taxon>Cytobacillus</taxon>
    </lineage>
</organism>
<keyword evidence="7" id="KW-1185">Reference proteome</keyword>
<evidence type="ECO:0000256" key="2">
    <source>
        <dbReference type="ARBA" id="ARBA00006906"/>
    </source>
</evidence>